<reference evidence="2 3" key="1">
    <citation type="submission" date="2019-07" db="EMBL/GenBank/DDBJ databases">
        <title>De Novo Assembly of kiwifruit Actinidia rufa.</title>
        <authorList>
            <person name="Sugita-Konishi S."/>
            <person name="Sato K."/>
            <person name="Mori E."/>
            <person name="Abe Y."/>
            <person name="Kisaki G."/>
            <person name="Hamano K."/>
            <person name="Suezawa K."/>
            <person name="Otani M."/>
            <person name="Fukuda T."/>
            <person name="Manabe T."/>
            <person name="Gomi K."/>
            <person name="Tabuchi M."/>
            <person name="Akimitsu K."/>
            <person name="Kataoka I."/>
        </authorList>
    </citation>
    <scope>NUCLEOTIDE SEQUENCE [LARGE SCALE GENOMIC DNA]</scope>
    <source>
        <strain evidence="3">cv. Fuchu</strain>
    </source>
</reference>
<protein>
    <submittedName>
        <fullName evidence="2">Pyridoxal-dependent decarboxylase family protein</fullName>
    </submittedName>
</protein>
<keyword evidence="3" id="KW-1185">Reference proteome</keyword>
<dbReference type="EMBL" id="BJWL01000002">
    <property type="protein sequence ID" value="GFY82118.1"/>
    <property type="molecule type" value="Genomic_DNA"/>
</dbReference>
<feature type="compositionally biased region" description="Polar residues" evidence="1">
    <location>
        <begin position="28"/>
        <end position="43"/>
    </location>
</feature>
<dbReference type="Proteomes" id="UP000585474">
    <property type="component" value="Unassembled WGS sequence"/>
</dbReference>
<evidence type="ECO:0000256" key="1">
    <source>
        <dbReference type="SAM" id="MobiDB-lite"/>
    </source>
</evidence>
<accession>A0A7J0E6Q3</accession>
<dbReference type="AlphaFoldDB" id="A0A7J0E6Q3"/>
<comment type="caution">
    <text evidence="2">The sequence shown here is derived from an EMBL/GenBank/DDBJ whole genome shotgun (WGS) entry which is preliminary data.</text>
</comment>
<feature type="region of interest" description="Disordered" evidence="1">
    <location>
        <begin position="1"/>
        <end position="43"/>
    </location>
</feature>
<evidence type="ECO:0000313" key="3">
    <source>
        <dbReference type="Proteomes" id="UP000585474"/>
    </source>
</evidence>
<sequence length="227" mass="24359">MSCTGHFGHNKRTCQGAPMRGSNGGRGANSTIGRGTGRSPSTQLTDAWISSCVATGSAANRGSGVSVGGRSTTRGKGRGGRGRGKSKTGQSGGEVIVTTERELEAANPLRRDRRALHISLEMIRSNWSTVNELKECRKNLSSCLEKNTRLRRREIGDLHASLNNLRSATNDHIAVINRVLMVNYIDHSRARGFEIDYLNVGGDRGLIITILASAVLPPPEDLINTVA</sequence>
<feature type="compositionally biased region" description="Basic residues" evidence="1">
    <location>
        <begin position="73"/>
        <end position="86"/>
    </location>
</feature>
<gene>
    <name evidence="2" type="ORF">Acr_02g0003580</name>
</gene>
<evidence type="ECO:0000313" key="2">
    <source>
        <dbReference type="EMBL" id="GFY82118.1"/>
    </source>
</evidence>
<feature type="compositionally biased region" description="Low complexity" evidence="1">
    <location>
        <begin position="61"/>
        <end position="72"/>
    </location>
</feature>
<feature type="region of interest" description="Disordered" evidence="1">
    <location>
        <begin position="59"/>
        <end position="93"/>
    </location>
</feature>
<organism evidence="2 3">
    <name type="scientific">Actinidia rufa</name>
    <dbReference type="NCBI Taxonomy" id="165716"/>
    <lineage>
        <taxon>Eukaryota</taxon>
        <taxon>Viridiplantae</taxon>
        <taxon>Streptophyta</taxon>
        <taxon>Embryophyta</taxon>
        <taxon>Tracheophyta</taxon>
        <taxon>Spermatophyta</taxon>
        <taxon>Magnoliopsida</taxon>
        <taxon>eudicotyledons</taxon>
        <taxon>Gunneridae</taxon>
        <taxon>Pentapetalae</taxon>
        <taxon>asterids</taxon>
        <taxon>Ericales</taxon>
        <taxon>Actinidiaceae</taxon>
        <taxon>Actinidia</taxon>
    </lineage>
</organism>
<name>A0A7J0E6Q3_9ERIC</name>
<proteinExistence type="predicted"/>